<protein>
    <submittedName>
        <fullName evidence="1">Serine/threonine protein kinase</fullName>
    </submittedName>
</protein>
<keyword evidence="2" id="KW-1185">Reference proteome</keyword>
<name>A0A931BFR8_9ACTN</name>
<evidence type="ECO:0000313" key="2">
    <source>
        <dbReference type="Proteomes" id="UP000657385"/>
    </source>
</evidence>
<organism evidence="1 2">
    <name type="scientific">Streptacidiphilus fuscans</name>
    <dbReference type="NCBI Taxonomy" id="2789292"/>
    <lineage>
        <taxon>Bacteria</taxon>
        <taxon>Bacillati</taxon>
        <taxon>Actinomycetota</taxon>
        <taxon>Actinomycetes</taxon>
        <taxon>Kitasatosporales</taxon>
        <taxon>Streptomycetaceae</taxon>
        <taxon>Streptacidiphilus</taxon>
    </lineage>
</organism>
<dbReference type="RefSeq" id="WP_196197809.1">
    <property type="nucleotide sequence ID" value="NZ_JADPRT010000017.1"/>
</dbReference>
<sequence length="256" mass="28268">MESVIVQLPVAPGAVPVRQGRPAQLVLRPGRTATFGRGSEERPVDIPLSGEGISRFAGEIIASDDHWRLTNFSPQTTYVVENLEGGGGYVKVAPRRLGAPIPFELSRVVLPLTDGFVRFTVFAPRHTFLDPGPQAPVGRTAELTLTPFALDPTAKYFLVLLALCEPRLRDPASLVIPSVPDVVNRLRELPQCRDLTVSAANFHIDYLAGTKLKVRERAGAQDSPRLDWKREALVSLALRFDLVQEKDLEIFWNART</sequence>
<dbReference type="SUPFAM" id="SSF49879">
    <property type="entry name" value="SMAD/FHA domain"/>
    <property type="match status" value="1"/>
</dbReference>
<evidence type="ECO:0000313" key="1">
    <source>
        <dbReference type="EMBL" id="MBF9072645.1"/>
    </source>
</evidence>
<dbReference type="InterPro" id="IPR008984">
    <property type="entry name" value="SMAD_FHA_dom_sf"/>
</dbReference>
<keyword evidence="1" id="KW-0418">Kinase</keyword>
<accession>A0A931BFR8</accession>
<proteinExistence type="predicted"/>
<dbReference type="AlphaFoldDB" id="A0A931BFR8"/>
<keyword evidence="1" id="KW-0723">Serine/threonine-protein kinase</keyword>
<comment type="caution">
    <text evidence="1">The sequence shown here is derived from an EMBL/GenBank/DDBJ whole genome shotgun (WGS) entry which is preliminary data.</text>
</comment>
<reference evidence="1" key="1">
    <citation type="submission" date="2020-11" db="EMBL/GenBank/DDBJ databases">
        <title>Isolation and identification of active actinomycetes.</title>
        <authorList>
            <person name="Yu B."/>
        </authorList>
    </citation>
    <scope>NUCLEOTIDE SEQUENCE</scope>
    <source>
        <strain evidence="1">NEAU-YB345</strain>
    </source>
</reference>
<gene>
    <name evidence="1" type="ORF">I2501_31965</name>
</gene>
<dbReference type="Proteomes" id="UP000657385">
    <property type="component" value="Unassembled WGS sequence"/>
</dbReference>
<dbReference type="GO" id="GO:0004674">
    <property type="term" value="F:protein serine/threonine kinase activity"/>
    <property type="evidence" value="ECO:0007669"/>
    <property type="project" value="UniProtKB-KW"/>
</dbReference>
<dbReference type="EMBL" id="JADPRT010000017">
    <property type="protein sequence ID" value="MBF9072645.1"/>
    <property type="molecule type" value="Genomic_DNA"/>
</dbReference>
<keyword evidence="1" id="KW-0808">Transferase</keyword>